<accession>A0AAD7WN27</accession>
<keyword evidence="3" id="KW-1185">Reference proteome</keyword>
<comment type="caution">
    <text evidence="2">The sequence shown here is derived from an EMBL/GenBank/DDBJ whole genome shotgun (WGS) entry which is preliminary data.</text>
</comment>
<evidence type="ECO:0000313" key="3">
    <source>
        <dbReference type="Proteomes" id="UP001221898"/>
    </source>
</evidence>
<proteinExistence type="predicted"/>
<protein>
    <submittedName>
        <fullName evidence="2">Uncharacterized protein</fullName>
    </submittedName>
</protein>
<dbReference type="AlphaFoldDB" id="A0AAD7WN27"/>
<organism evidence="2 3">
    <name type="scientific">Aldrovandia affinis</name>
    <dbReference type="NCBI Taxonomy" id="143900"/>
    <lineage>
        <taxon>Eukaryota</taxon>
        <taxon>Metazoa</taxon>
        <taxon>Chordata</taxon>
        <taxon>Craniata</taxon>
        <taxon>Vertebrata</taxon>
        <taxon>Euteleostomi</taxon>
        <taxon>Actinopterygii</taxon>
        <taxon>Neopterygii</taxon>
        <taxon>Teleostei</taxon>
        <taxon>Notacanthiformes</taxon>
        <taxon>Halosauridae</taxon>
        <taxon>Aldrovandia</taxon>
    </lineage>
</organism>
<evidence type="ECO:0000256" key="1">
    <source>
        <dbReference type="SAM" id="Coils"/>
    </source>
</evidence>
<sequence>MYHAQQKEEILMDVRIAEQNLEVEREESEILRKNLINVSVQLDEIKSPLFVTSVKKGEVLLKNRKPQIKDKLNLEMKKKHALGELQNMTGQWQQMNQALQQVCGVGLSR</sequence>
<dbReference type="EMBL" id="JAINUG010000062">
    <property type="protein sequence ID" value="KAJ8402793.1"/>
    <property type="molecule type" value="Genomic_DNA"/>
</dbReference>
<feature type="coiled-coil region" evidence="1">
    <location>
        <begin position="7"/>
        <end position="34"/>
    </location>
</feature>
<reference evidence="2" key="1">
    <citation type="journal article" date="2023" name="Science">
        <title>Genome structures resolve the early diversification of teleost fishes.</title>
        <authorList>
            <person name="Parey E."/>
            <person name="Louis A."/>
            <person name="Montfort J."/>
            <person name="Bouchez O."/>
            <person name="Roques C."/>
            <person name="Iampietro C."/>
            <person name="Lluch J."/>
            <person name="Castinel A."/>
            <person name="Donnadieu C."/>
            <person name="Desvignes T."/>
            <person name="Floi Bucao C."/>
            <person name="Jouanno E."/>
            <person name="Wen M."/>
            <person name="Mejri S."/>
            <person name="Dirks R."/>
            <person name="Jansen H."/>
            <person name="Henkel C."/>
            <person name="Chen W.J."/>
            <person name="Zahm M."/>
            <person name="Cabau C."/>
            <person name="Klopp C."/>
            <person name="Thompson A.W."/>
            <person name="Robinson-Rechavi M."/>
            <person name="Braasch I."/>
            <person name="Lecointre G."/>
            <person name="Bobe J."/>
            <person name="Postlethwait J.H."/>
            <person name="Berthelot C."/>
            <person name="Roest Crollius H."/>
            <person name="Guiguen Y."/>
        </authorList>
    </citation>
    <scope>NUCLEOTIDE SEQUENCE</scope>
    <source>
        <strain evidence="2">NC1722</strain>
    </source>
</reference>
<evidence type="ECO:0000313" key="2">
    <source>
        <dbReference type="EMBL" id="KAJ8402793.1"/>
    </source>
</evidence>
<keyword evidence="1" id="KW-0175">Coiled coil</keyword>
<name>A0AAD7WN27_9TELE</name>
<dbReference type="Proteomes" id="UP001221898">
    <property type="component" value="Unassembled WGS sequence"/>
</dbReference>
<gene>
    <name evidence="2" type="ORF">AAFF_G00364650</name>
</gene>